<sequence>MLCAMINEKDLSSLNTASLASYSCSQPRYVTMEKIYNAPGFPNEAKEGNPIHALGQSVSFGRFVSESLAWEKWSTFSHNKYVEEAERYSRPGSVAQKKAFFEAHYKKIAAQKAAAALLEQATTTTDASSKTEPDESQTEAAEVNNIIIPTKDSKQDVLVDKSEVEATDVVKLQNILVEKNMNVESPNQNVKDMELIGATEIEKCVKETKMYKPQLKSSMSKKKLDLSSSKTSNYSRASKQPSSPAKPTVLSQSKKDTMATPMKKKSVVDLPDKKRATPKSIHKSIYLTPAREINRLASSIIRKIDGSRVGSNSKPPKDIPTPLRTPTKASMSGIAKHPLTTPLSENKRTETPLGSLTIGNKTVRARWHFLPTEIKSQSPNLSTPFHLRTEERAARRKEKLEEKFNASQTQNAQQQATLKEKAETELRKLRQSLCFKARPLPDFYKERATTPVKQTKKVSLTQPQSPKLGRTPTLSAVHRFHSNPPQKPSMKNIGYNHALEKNMHNSTYSLISRSSRITHENTSPNIQHE</sequence>
<reference evidence="9" key="1">
    <citation type="journal article" date="2022" name="Plant J.">
        <title>Strategies of tolerance reflected in two North American maple genomes.</title>
        <authorList>
            <person name="McEvoy S.L."/>
            <person name="Sezen U.U."/>
            <person name="Trouern-Trend A."/>
            <person name="McMahon S.M."/>
            <person name="Schaberg P.G."/>
            <person name="Yang J."/>
            <person name="Wegrzyn J.L."/>
            <person name="Swenson N.G."/>
        </authorList>
    </citation>
    <scope>NUCLEOTIDE SEQUENCE</scope>
    <source>
        <strain evidence="9">91603</strain>
    </source>
</reference>
<evidence type="ECO:0000256" key="2">
    <source>
        <dbReference type="ARBA" id="ARBA00005885"/>
    </source>
</evidence>
<evidence type="ECO:0000313" key="10">
    <source>
        <dbReference type="Proteomes" id="UP001064489"/>
    </source>
</evidence>
<dbReference type="PANTHER" id="PTHR47067:SF7">
    <property type="entry name" value="TPX2 (TARGETING PROTEIN FOR XKLP2) PROTEIN FAMILY"/>
    <property type="match status" value="1"/>
</dbReference>
<evidence type="ECO:0000256" key="1">
    <source>
        <dbReference type="ARBA" id="ARBA00004245"/>
    </source>
</evidence>
<name>A0AAD5IVP9_ACENE</name>
<feature type="coiled-coil region" evidence="6">
    <location>
        <begin position="390"/>
        <end position="432"/>
    </location>
</feature>
<comment type="similarity">
    <text evidence="2">Belongs to the TPX2 family.</text>
</comment>
<dbReference type="AlphaFoldDB" id="A0AAD5IVP9"/>
<dbReference type="PANTHER" id="PTHR47067">
    <property type="entry name" value="TPX2 (TARGETING PROTEIN FOR XKLP2) PROTEIN FAMILY-RELATED"/>
    <property type="match status" value="1"/>
</dbReference>
<accession>A0AAD5IVP9</accession>
<evidence type="ECO:0000256" key="4">
    <source>
        <dbReference type="ARBA" id="ARBA00022701"/>
    </source>
</evidence>
<proteinExistence type="inferred from homology"/>
<comment type="subcellular location">
    <subcellularLocation>
        <location evidence="1">Cytoplasm</location>
        <location evidence="1">Cytoskeleton</location>
    </subcellularLocation>
</comment>
<evidence type="ECO:0000256" key="6">
    <source>
        <dbReference type="SAM" id="Coils"/>
    </source>
</evidence>
<keyword evidence="4" id="KW-0493">Microtubule</keyword>
<dbReference type="Proteomes" id="UP001064489">
    <property type="component" value="Chromosome 5"/>
</dbReference>
<keyword evidence="10" id="KW-1185">Reference proteome</keyword>
<feature type="region of interest" description="Disordered" evidence="7">
    <location>
        <begin position="214"/>
        <end position="275"/>
    </location>
</feature>
<feature type="region of interest" description="Disordered" evidence="7">
    <location>
        <begin position="124"/>
        <end position="147"/>
    </location>
</feature>
<dbReference type="InterPro" id="IPR044216">
    <property type="entry name" value="WDL7"/>
</dbReference>
<protein>
    <recommendedName>
        <fullName evidence="8">TPX2 C-terminal domain-containing protein</fullName>
    </recommendedName>
</protein>
<dbReference type="InterPro" id="IPR027329">
    <property type="entry name" value="TPX2_C"/>
</dbReference>
<keyword evidence="5" id="KW-0206">Cytoskeleton</keyword>
<feature type="region of interest" description="Disordered" evidence="7">
    <location>
        <begin position="307"/>
        <end position="355"/>
    </location>
</feature>
<evidence type="ECO:0000256" key="5">
    <source>
        <dbReference type="ARBA" id="ARBA00023212"/>
    </source>
</evidence>
<organism evidence="9 10">
    <name type="scientific">Acer negundo</name>
    <name type="common">Box elder</name>
    <dbReference type="NCBI Taxonomy" id="4023"/>
    <lineage>
        <taxon>Eukaryota</taxon>
        <taxon>Viridiplantae</taxon>
        <taxon>Streptophyta</taxon>
        <taxon>Embryophyta</taxon>
        <taxon>Tracheophyta</taxon>
        <taxon>Spermatophyta</taxon>
        <taxon>Magnoliopsida</taxon>
        <taxon>eudicotyledons</taxon>
        <taxon>Gunneridae</taxon>
        <taxon>Pentapetalae</taxon>
        <taxon>rosids</taxon>
        <taxon>malvids</taxon>
        <taxon>Sapindales</taxon>
        <taxon>Sapindaceae</taxon>
        <taxon>Hippocastanoideae</taxon>
        <taxon>Acereae</taxon>
        <taxon>Acer</taxon>
    </lineage>
</organism>
<dbReference type="EMBL" id="JAJSOW010000102">
    <property type="protein sequence ID" value="KAI9177573.1"/>
    <property type="molecule type" value="Genomic_DNA"/>
</dbReference>
<gene>
    <name evidence="9" type="ORF">LWI28_016781</name>
</gene>
<evidence type="ECO:0000256" key="7">
    <source>
        <dbReference type="SAM" id="MobiDB-lite"/>
    </source>
</evidence>
<dbReference type="GO" id="GO:0005874">
    <property type="term" value="C:microtubule"/>
    <property type="evidence" value="ECO:0007669"/>
    <property type="project" value="UniProtKB-KW"/>
</dbReference>
<feature type="compositionally biased region" description="Basic and acidic residues" evidence="7">
    <location>
        <begin position="266"/>
        <end position="275"/>
    </location>
</feature>
<evidence type="ECO:0000313" key="9">
    <source>
        <dbReference type="EMBL" id="KAI9177573.1"/>
    </source>
</evidence>
<keyword evidence="3" id="KW-0963">Cytoplasm</keyword>
<comment type="caution">
    <text evidence="9">The sequence shown here is derived from an EMBL/GenBank/DDBJ whole genome shotgun (WGS) entry which is preliminary data.</text>
</comment>
<reference evidence="9" key="2">
    <citation type="submission" date="2023-02" db="EMBL/GenBank/DDBJ databases">
        <authorList>
            <person name="Swenson N.G."/>
            <person name="Wegrzyn J.L."/>
            <person name="Mcevoy S.L."/>
        </authorList>
    </citation>
    <scope>NUCLEOTIDE SEQUENCE</scope>
    <source>
        <strain evidence="9">91603</strain>
        <tissue evidence="9">Leaf</tissue>
    </source>
</reference>
<keyword evidence="6" id="KW-0175">Coiled coil</keyword>
<feature type="compositionally biased region" description="Polar residues" evidence="7">
    <location>
        <begin position="233"/>
        <end position="252"/>
    </location>
</feature>
<evidence type="ECO:0000259" key="8">
    <source>
        <dbReference type="Pfam" id="PF06886"/>
    </source>
</evidence>
<dbReference type="Pfam" id="PF06886">
    <property type="entry name" value="TPX2"/>
    <property type="match status" value="1"/>
</dbReference>
<evidence type="ECO:0000256" key="3">
    <source>
        <dbReference type="ARBA" id="ARBA00022490"/>
    </source>
</evidence>
<feature type="domain" description="TPX2 C-terminal" evidence="8">
    <location>
        <begin position="385"/>
        <end position="453"/>
    </location>
</feature>